<proteinExistence type="predicted"/>
<gene>
    <name evidence="1" type="ORF">F4554_006233</name>
</gene>
<evidence type="ECO:0000313" key="1">
    <source>
        <dbReference type="EMBL" id="NYH93595.1"/>
    </source>
</evidence>
<evidence type="ECO:0000313" key="2">
    <source>
        <dbReference type="Proteomes" id="UP000579605"/>
    </source>
</evidence>
<name>A0A852ZN99_9ACTN</name>
<comment type="caution">
    <text evidence="1">The sequence shown here is derived from an EMBL/GenBank/DDBJ whole genome shotgun (WGS) entry which is preliminary data.</text>
</comment>
<protein>
    <recommendedName>
        <fullName evidence="3">Methyltransferase domain-containing protein</fullName>
    </recommendedName>
</protein>
<accession>A0A852ZN99</accession>
<organism evidence="1 2">
    <name type="scientific">Actinopolymorpha rutila</name>
    <dbReference type="NCBI Taxonomy" id="446787"/>
    <lineage>
        <taxon>Bacteria</taxon>
        <taxon>Bacillati</taxon>
        <taxon>Actinomycetota</taxon>
        <taxon>Actinomycetes</taxon>
        <taxon>Propionibacteriales</taxon>
        <taxon>Actinopolymorphaceae</taxon>
        <taxon>Actinopolymorpha</taxon>
    </lineage>
</organism>
<dbReference type="SUPFAM" id="SSF53335">
    <property type="entry name" value="S-adenosyl-L-methionine-dependent methyltransferases"/>
    <property type="match status" value="1"/>
</dbReference>
<dbReference type="Proteomes" id="UP000579605">
    <property type="component" value="Unassembled WGS sequence"/>
</dbReference>
<dbReference type="RefSeq" id="WP_179791099.1">
    <property type="nucleotide sequence ID" value="NZ_BAAARR010000012.1"/>
</dbReference>
<sequence>MPWTDDVYQMPPDLLTGRFDVVFTGCGALCWLPDISRWATIVVSCLKLGGRLLLEEMHPLRAAWTSKVIGSWPRMRTTSSAGRRGCGRRVRSAGPARLAGAADTHMPEKVEFRWPIGDVVTALARAGMRTELLDEYFSPPESADLPSAIVEQLGRFPNDSTLLARKDADPAESSR</sequence>
<dbReference type="InterPro" id="IPR029063">
    <property type="entry name" value="SAM-dependent_MTases_sf"/>
</dbReference>
<dbReference type="AlphaFoldDB" id="A0A852ZN99"/>
<reference evidence="1 2" key="1">
    <citation type="submission" date="2020-07" db="EMBL/GenBank/DDBJ databases">
        <title>Sequencing the genomes of 1000 actinobacteria strains.</title>
        <authorList>
            <person name="Klenk H.-P."/>
        </authorList>
    </citation>
    <scope>NUCLEOTIDE SEQUENCE [LARGE SCALE GENOMIC DNA]</scope>
    <source>
        <strain evidence="1 2">DSM 18448</strain>
    </source>
</reference>
<keyword evidence="2" id="KW-1185">Reference proteome</keyword>
<dbReference type="EMBL" id="JACBZH010000001">
    <property type="protein sequence ID" value="NYH93595.1"/>
    <property type="molecule type" value="Genomic_DNA"/>
</dbReference>
<dbReference type="Gene3D" id="3.40.50.150">
    <property type="entry name" value="Vaccinia Virus protein VP39"/>
    <property type="match status" value="1"/>
</dbReference>
<evidence type="ECO:0008006" key="3">
    <source>
        <dbReference type="Google" id="ProtNLM"/>
    </source>
</evidence>